<dbReference type="FunFam" id="1.10.238.10:FF:000352">
    <property type="entry name" value="Cell division control protein 31"/>
    <property type="match status" value="1"/>
</dbReference>
<dbReference type="GO" id="GO:0005825">
    <property type="term" value="C:half bridge of spindle pole body"/>
    <property type="evidence" value="ECO:0007669"/>
    <property type="project" value="UniProtKB-ARBA"/>
</dbReference>
<dbReference type="GO" id="GO:0016460">
    <property type="term" value="C:myosin II complex"/>
    <property type="evidence" value="ECO:0007669"/>
    <property type="project" value="TreeGrafter"/>
</dbReference>
<dbReference type="Gene3D" id="1.10.238.10">
    <property type="entry name" value="EF-hand"/>
    <property type="match status" value="2"/>
</dbReference>
<gene>
    <name evidence="6" type="ORF">CA7LBN_001386</name>
</gene>
<evidence type="ECO:0000259" key="5">
    <source>
        <dbReference type="PROSITE" id="PS50222"/>
    </source>
</evidence>
<dbReference type="SUPFAM" id="SSF50104">
    <property type="entry name" value="Translation proteins SH3-like domain"/>
    <property type="match status" value="1"/>
</dbReference>
<dbReference type="Pfam" id="PF13499">
    <property type="entry name" value="EF-hand_7"/>
    <property type="match status" value="2"/>
</dbReference>
<feature type="domain" description="EF-hand" evidence="5">
    <location>
        <begin position="133"/>
        <end position="169"/>
    </location>
</feature>
<dbReference type="CDD" id="cd00051">
    <property type="entry name" value="EFh"/>
    <property type="match status" value="2"/>
</dbReference>
<keyword evidence="1" id="KW-0479">Metal-binding</keyword>
<name>A0A8F2VZK5_CANAR</name>
<dbReference type="InterPro" id="IPR050230">
    <property type="entry name" value="CALM/Myosin/TropC-like"/>
</dbReference>
<dbReference type="FunFam" id="1.10.238.10:FF:000077">
    <property type="entry name" value="Centrin 1"/>
    <property type="match status" value="1"/>
</dbReference>
<dbReference type="InterPro" id="IPR011992">
    <property type="entry name" value="EF-hand-dom_pair"/>
</dbReference>
<keyword evidence="3" id="KW-0106">Calcium</keyword>
<dbReference type="GO" id="GO:0030474">
    <property type="term" value="P:spindle pole body duplication"/>
    <property type="evidence" value="ECO:0007669"/>
    <property type="project" value="UniProtKB-ARBA"/>
</dbReference>
<evidence type="ECO:0000313" key="6">
    <source>
        <dbReference type="EMBL" id="QWW22640.1"/>
    </source>
</evidence>
<protein>
    <recommendedName>
        <fullName evidence="4">Cell division control protein 31</fullName>
    </recommendedName>
</protein>
<evidence type="ECO:0000256" key="1">
    <source>
        <dbReference type="ARBA" id="ARBA00022723"/>
    </source>
</evidence>
<organism evidence="6">
    <name type="scientific">Candidozyma auris</name>
    <name type="common">Yeast</name>
    <name type="synonym">Candida auris</name>
    <dbReference type="NCBI Taxonomy" id="498019"/>
    <lineage>
        <taxon>Eukaryota</taxon>
        <taxon>Fungi</taxon>
        <taxon>Dikarya</taxon>
        <taxon>Ascomycota</taxon>
        <taxon>Saccharomycotina</taxon>
        <taxon>Pichiomycetes</taxon>
        <taxon>Metschnikowiaceae</taxon>
        <taxon>Candidozyma</taxon>
    </lineage>
</organism>
<accession>A0A8F2VZK5</accession>
<evidence type="ECO:0000256" key="4">
    <source>
        <dbReference type="ARBA" id="ARBA00070017"/>
    </source>
</evidence>
<dbReference type="InterPro" id="IPR018247">
    <property type="entry name" value="EF_Hand_1_Ca_BS"/>
</dbReference>
<dbReference type="SUPFAM" id="SSF47473">
    <property type="entry name" value="EF-hand"/>
    <property type="match status" value="1"/>
</dbReference>
<feature type="domain" description="EF-hand" evidence="5">
    <location>
        <begin position="24"/>
        <end position="59"/>
    </location>
</feature>
<proteinExistence type="predicted"/>
<keyword evidence="2" id="KW-0677">Repeat</keyword>
<dbReference type="InterPro" id="IPR008991">
    <property type="entry name" value="Translation_prot_SH3-like_sf"/>
</dbReference>
<dbReference type="Proteomes" id="UP000825438">
    <property type="component" value="Chromosome I"/>
</dbReference>
<evidence type="ECO:0000256" key="3">
    <source>
        <dbReference type="ARBA" id="ARBA00022837"/>
    </source>
</evidence>
<dbReference type="Pfam" id="PF22682">
    <property type="entry name" value="Ribosomal_uL24m-like"/>
    <property type="match status" value="1"/>
</dbReference>
<dbReference type="PROSITE" id="PS50222">
    <property type="entry name" value="EF_HAND_2"/>
    <property type="match status" value="3"/>
</dbReference>
<dbReference type="PROSITE" id="PS00018">
    <property type="entry name" value="EF_HAND_1"/>
    <property type="match status" value="1"/>
</dbReference>
<dbReference type="SMART" id="SM00054">
    <property type="entry name" value="EFh"/>
    <property type="match status" value="4"/>
</dbReference>
<dbReference type="AlphaFoldDB" id="A0A8F2VZK5"/>
<dbReference type="EMBL" id="CP076749">
    <property type="protein sequence ID" value="QWW22640.1"/>
    <property type="molecule type" value="Genomic_DNA"/>
</dbReference>
<dbReference type="InterPro" id="IPR002048">
    <property type="entry name" value="EF_hand_dom"/>
</dbReference>
<dbReference type="PANTHER" id="PTHR23048:SF48">
    <property type="entry name" value="CENTRIN 3"/>
    <property type="match status" value="1"/>
</dbReference>
<feature type="domain" description="EF-hand" evidence="5">
    <location>
        <begin position="97"/>
        <end position="132"/>
    </location>
</feature>
<dbReference type="PANTHER" id="PTHR23048">
    <property type="entry name" value="MYOSIN LIGHT CHAIN 1, 3"/>
    <property type="match status" value="1"/>
</dbReference>
<dbReference type="GO" id="GO:0005509">
    <property type="term" value="F:calcium ion binding"/>
    <property type="evidence" value="ECO:0007669"/>
    <property type="project" value="InterPro"/>
</dbReference>
<sequence>MSSGTNGSGQKIGMSNLKAELLNEQKQEIREAFSLFDMNNDGLLDYHELKVALKALGFDLPKREVLDIIREYDTDDRNLISYENFFHAVGERIVNRDPMEEIRRAFKLFDEDNTGKISFRNLKKVARELGENLTDEELRAMIDEFDLDEDGETVNEQEFISICTDRFVKSMEKLSPALRENVIKQRERMSLPTHSPRRYIPKAERKHDLKERGIAKGDYVYITKGQYKGTLTRVYDYEESSGSFTTHDALKQVIVPKEFWADGQTSPLIRAPEPIPQEHVKLAAREVDDKGSIKHFVVDEVVYKGEYYDDRYKKWMPRRFVKHHEHIEVPWPTPDNDYVDSGRAAKESEAHYKTFELQTIAKPLIPQGVLNELRNPYSKHKKKILSDVEARRLNEPTMPLTPEQKIYLAKKAKEPKKELEPLSEEVKEFIGQRMAEHLSRIENPNLLAHLEALSKVQIPDFKKTMQKIEENQRAEENQREQQ</sequence>
<evidence type="ECO:0000256" key="2">
    <source>
        <dbReference type="ARBA" id="ARBA00022737"/>
    </source>
</evidence>
<reference evidence="6" key="1">
    <citation type="submission" date="2021-06" db="EMBL/GenBank/DDBJ databases">
        <title>Candida auris outbreak in lebanese hospital.</title>
        <authorList>
            <person name="Finianos M."/>
        </authorList>
    </citation>
    <scope>NUCLEOTIDE SEQUENCE</scope>
    <source>
        <strain evidence="6">CA7LBN</strain>
    </source>
</reference>